<protein>
    <recommendedName>
        <fullName evidence="9">Periplasmic serine endoprotease DegP-like</fullName>
        <ecNumber evidence="9">3.4.21.107</ecNumber>
    </recommendedName>
</protein>
<reference evidence="11 12" key="1">
    <citation type="submission" date="2021-02" db="EMBL/GenBank/DDBJ databases">
        <title>Activity-based single-cell genomes from oceanic crustal fluid captures similar information to metagenomic and metatranscriptomic surveys with orders of magnitude less sampling.</title>
        <authorList>
            <person name="D'Angelo T.S."/>
            <person name="Orcutt B.N."/>
        </authorList>
    </citation>
    <scope>NUCLEOTIDE SEQUENCE [LARGE SCALE GENOMIC DNA]</scope>
    <source>
        <strain evidence="11">AH-315-G07</strain>
    </source>
</reference>
<evidence type="ECO:0000256" key="1">
    <source>
        <dbReference type="ARBA" id="ARBA00004418"/>
    </source>
</evidence>
<evidence type="ECO:0000256" key="8">
    <source>
        <dbReference type="ARBA" id="ARBA00022825"/>
    </source>
</evidence>
<dbReference type="InterPro" id="IPR001478">
    <property type="entry name" value="PDZ"/>
</dbReference>
<dbReference type="PANTHER" id="PTHR22939:SF129">
    <property type="entry name" value="SERINE PROTEASE HTRA2, MITOCHONDRIAL"/>
    <property type="match status" value="1"/>
</dbReference>
<evidence type="ECO:0000313" key="11">
    <source>
        <dbReference type="EMBL" id="MBN4067230.1"/>
    </source>
</evidence>
<evidence type="ECO:0000256" key="9">
    <source>
        <dbReference type="RuleBase" id="RU364067"/>
    </source>
</evidence>
<dbReference type="Pfam" id="PF13365">
    <property type="entry name" value="Trypsin_2"/>
    <property type="match status" value="1"/>
</dbReference>
<evidence type="ECO:0000256" key="6">
    <source>
        <dbReference type="ARBA" id="ARBA00022764"/>
    </source>
</evidence>
<evidence type="ECO:0000256" key="7">
    <source>
        <dbReference type="ARBA" id="ARBA00022801"/>
    </source>
</evidence>
<keyword evidence="9" id="KW-0346">Stress response</keyword>
<comment type="catalytic activity">
    <reaction evidence="9">
        <text>Acts on substrates that are at least partially unfolded. The cleavage site P1 residue is normally between a pair of hydrophobic residues, such as Val-|-Val.</text>
        <dbReference type="EC" id="3.4.21.107"/>
    </reaction>
</comment>
<feature type="domain" description="PDZ" evidence="10">
    <location>
        <begin position="381"/>
        <end position="482"/>
    </location>
</feature>
<dbReference type="PANTHER" id="PTHR22939">
    <property type="entry name" value="SERINE PROTEASE FAMILY S1C HTRA-RELATED"/>
    <property type="match status" value="1"/>
</dbReference>
<dbReference type="EC" id="3.4.21.107" evidence="9"/>
<dbReference type="Pfam" id="PF13180">
    <property type="entry name" value="PDZ_2"/>
    <property type="match status" value="1"/>
</dbReference>
<dbReference type="InterPro" id="IPR009003">
    <property type="entry name" value="Peptidase_S1_PA"/>
</dbReference>
<sequence>MLMDIAKKTKQLFFLTAFLLSSYYGVAQGNNDTVSGDAILRATSKAFSDVAKKTTPGVVYIEAKRIETLQSRSSRYPQGADPYGMFEDDFFKRFFGIPDQLPPHHGEQQPQLMVRTQGSGFLISEDGYILTNHHVVANATEIMVTIGDNKQIEAEVIGTDPKTELALIKVEGNNYPFLCLGDSDALEVGEWVIAIGQPLGLEATVTVGIVSAKGRNDLNLTPIEDYIQTDAAINPGNSGGPLLNLDGDVIGINTAIASPTGSYIGVGFAIPSNLAQHIVDQLMNKGEVSRGFVGVSLQPIDADIAAALGLDQAGGALVAEVVKGSPADAAGIKQGDIILKFNNIQIKSLGAFRNAVALMEPGEKLILTVNRNGKTLLLNIIVGLYPSEKHETTEKNIVATIGLEVEPLTKETAQQWGYFNEQGLLITKVAKDSPAAAAGLRPGSLVITVNREPVHTQEEFEQALEKISETTKSALLLVRQGKTIRFIIIKIGNKK</sequence>
<evidence type="ECO:0000256" key="3">
    <source>
        <dbReference type="ARBA" id="ARBA00022670"/>
    </source>
</evidence>
<dbReference type="Gene3D" id="2.30.42.10">
    <property type="match status" value="2"/>
</dbReference>
<dbReference type="Proteomes" id="UP000722121">
    <property type="component" value="Unassembled WGS sequence"/>
</dbReference>
<dbReference type="Gene3D" id="2.40.10.120">
    <property type="match status" value="1"/>
</dbReference>
<evidence type="ECO:0000256" key="4">
    <source>
        <dbReference type="ARBA" id="ARBA00022729"/>
    </source>
</evidence>
<dbReference type="CDD" id="cd10839">
    <property type="entry name" value="cpPDZ1_DegP-like"/>
    <property type="match status" value="1"/>
</dbReference>
<proteinExistence type="inferred from homology"/>
<dbReference type="PROSITE" id="PS50106">
    <property type="entry name" value="PDZ"/>
    <property type="match status" value="2"/>
</dbReference>
<comment type="similarity">
    <text evidence="2 9">Belongs to the peptidase S1C family.</text>
</comment>
<feature type="domain" description="PDZ" evidence="10">
    <location>
        <begin position="294"/>
        <end position="373"/>
    </location>
</feature>
<dbReference type="InterPro" id="IPR036034">
    <property type="entry name" value="PDZ_sf"/>
</dbReference>
<dbReference type="InterPro" id="IPR001940">
    <property type="entry name" value="Peptidase_S1C"/>
</dbReference>
<evidence type="ECO:0000313" key="12">
    <source>
        <dbReference type="Proteomes" id="UP000722121"/>
    </source>
</evidence>
<keyword evidence="5" id="KW-0677">Repeat</keyword>
<name>A0ABS3AS77_9BACT</name>
<dbReference type="PRINTS" id="PR00834">
    <property type="entry name" value="PROTEASES2C"/>
</dbReference>
<dbReference type="SUPFAM" id="SSF50494">
    <property type="entry name" value="Trypsin-like serine proteases"/>
    <property type="match status" value="1"/>
</dbReference>
<accession>A0ABS3AS77</accession>
<dbReference type="SUPFAM" id="SSF50156">
    <property type="entry name" value="PDZ domain-like"/>
    <property type="match status" value="2"/>
</dbReference>
<organism evidence="11 12">
    <name type="scientific">Simkania negevensis</name>
    <dbReference type="NCBI Taxonomy" id="83561"/>
    <lineage>
        <taxon>Bacteria</taxon>
        <taxon>Pseudomonadati</taxon>
        <taxon>Chlamydiota</taxon>
        <taxon>Chlamydiia</taxon>
        <taxon>Parachlamydiales</taxon>
        <taxon>Simkaniaceae</taxon>
        <taxon>Simkania</taxon>
    </lineage>
</organism>
<dbReference type="InterPro" id="IPR041489">
    <property type="entry name" value="PDZ_6"/>
</dbReference>
<dbReference type="CDD" id="cd06779">
    <property type="entry name" value="cpPDZ_Deg_HtrA-like"/>
    <property type="match status" value="1"/>
</dbReference>
<dbReference type="Pfam" id="PF17820">
    <property type="entry name" value="PDZ_6"/>
    <property type="match status" value="1"/>
</dbReference>
<keyword evidence="7 9" id="KW-0378">Hydrolase</keyword>
<dbReference type="InterPro" id="IPR011782">
    <property type="entry name" value="Pept_S1C_Do"/>
</dbReference>
<comment type="subcellular location">
    <subcellularLocation>
        <location evidence="1 9">Periplasm</location>
    </subcellularLocation>
</comment>
<evidence type="ECO:0000259" key="10">
    <source>
        <dbReference type="PROSITE" id="PS50106"/>
    </source>
</evidence>
<dbReference type="SMART" id="SM00228">
    <property type="entry name" value="PDZ"/>
    <property type="match status" value="2"/>
</dbReference>
<gene>
    <name evidence="11" type="ORF">JYU14_04015</name>
</gene>
<keyword evidence="4 9" id="KW-0732">Signal</keyword>
<feature type="signal peptide" evidence="9">
    <location>
        <begin position="1"/>
        <end position="27"/>
    </location>
</feature>
<feature type="chain" id="PRO_5044966922" description="Periplasmic serine endoprotease DegP-like" evidence="9">
    <location>
        <begin position="28"/>
        <end position="495"/>
    </location>
</feature>
<evidence type="ECO:0000256" key="5">
    <source>
        <dbReference type="ARBA" id="ARBA00022737"/>
    </source>
</evidence>
<keyword evidence="8 9" id="KW-0720">Serine protease</keyword>
<evidence type="ECO:0000256" key="2">
    <source>
        <dbReference type="ARBA" id="ARBA00010541"/>
    </source>
</evidence>
<keyword evidence="12" id="KW-1185">Reference proteome</keyword>
<dbReference type="NCBIfam" id="TIGR02037">
    <property type="entry name" value="degP_htrA_DO"/>
    <property type="match status" value="1"/>
</dbReference>
<comment type="caution">
    <text evidence="11">The sequence shown here is derived from an EMBL/GenBank/DDBJ whole genome shotgun (WGS) entry which is preliminary data.</text>
</comment>
<dbReference type="EMBL" id="JAFITR010000089">
    <property type="protein sequence ID" value="MBN4067230.1"/>
    <property type="molecule type" value="Genomic_DNA"/>
</dbReference>
<keyword evidence="3 9" id="KW-0645">Protease</keyword>
<keyword evidence="6" id="KW-0574">Periplasm</keyword>